<evidence type="ECO:0000256" key="1">
    <source>
        <dbReference type="ARBA" id="ARBA00004496"/>
    </source>
</evidence>
<sequence>MNGNGTRQTSYSTSSRDSRYGAGLQAQIQPSAKVLLDGYRGSLVYDDYSHMSLTNKQYSRSSTLLNPNDPVSMHLLMETAMGDSQQYEVLSFEEADEMKKELAMLTSRIEFTKRKLILESKLRDAALSLNRLSTNKGRDVSGEGSPISPKRHRGSFMGNRSSGGGDLLSKTGSEMAAIIRKCEELAQELWKLEQRAQKLHRALLEHTAGVLQMTHKGYLSKVPPGTPETMHGYSRGSSRLDGGVDEFDERSWYRSHDTLDEFGAGFGSERRQGGSRLISQPPAERAPQIEESARQTDASVATAKRGDLPGSISQKESHLADLRTEHEKMKRALETTDRDAKATEIQLALALERLEAAKQDAILREEQKGMDNDNALKVEKAARKEAEERFFAELQSKEEEISELATKLTDLRDEGEIAGFKLQGKLQESEERLRELSAQLNDVVEAGARFEATEAELKQTAEDKTKEAERIHQEMKGLEGEVVRLHTEVTVARAELDGAYGTRAQRAAEVAANPAIQKELDDLSDRNNLLVEEITALKAQGSSANSGNSELIERVELLQRELAETIGEYEIMTKSTIEFEREREQLEATIDSLRDRCENLDSQLSDEKVRWLGMKSPGSGGRDSLVPSNTSIMVLKNEFKKMMRETRAENMKAIRAEQEERRKLEALVRTLKRDQLPTKSGLSHSMTIH</sequence>
<feature type="domain" description="Up-regulated during septation protein 1" evidence="7">
    <location>
        <begin position="73"/>
        <end position="214"/>
    </location>
</feature>
<evidence type="ECO:0000256" key="5">
    <source>
        <dbReference type="SAM" id="Coils"/>
    </source>
</evidence>
<keyword evidence="3" id="KW-0518">Myosin</keyword>
<dbReference type="Gene3D" id="1.10.287.1490">
    <property type="match status" value="1"/>
</dbReference>
<protein>
    <submittedName>
        <fullName evidence="9">Uncharacterized protein</fullName>
    </submittedName>
</protein>
<keyword evidence="5" id="KW-0175">Coiled coil</keyword>
<dbReference type="Proteomes" id="UP000324767">
    <property type="component" value="Unassembled WGS sequence"/>
</dbReference>
<dbReference type="InterPro" id="IPR029191">
    <property type="entry name" value="Uds1"/>
</dbReference>
<name>A0A5M8Q1B7_9LECA</name>
<evidence type="ECO:0000313" key="10">
    <source>
        <dbReference type="Proteomes" id="UP000324767"/>
    </source>
</evidence>
<proteinExistence type="predicted"/>
<evidence type="ECO:0000256" key="3">
    <source>
        <dbReference type="ARBA" id="ARBA00023123"/>
    </source>
</evidence>
<evidence type="ECO:0000256" key="2">
    <source>
        <dbReference type="ARBA" id="ARBA00022490"/>
    </source>
</evidence>
<evidence type="ECO:0000259" key="8">
    <source>
        <dbReference type="Pfam" id="PF25078"/>
    </source>
</evidence>
<feature type="coiled-coil region" evidence="5">
    <location>
        <begin position="520"/>
        <end position="610"/>
    </location>
</feature>
<feature type="region of interest" description="Disordered" evidence="6">
    <location>
        <begin position="135"/>
        <end position="169"/>
    </location>
</feature>
<dbReference type="Pfam" id="PF25078">
    <property type="entry name" value="DUF7801"/>
    <property type="match status" value="1"/>
</dbReference>
<feature type="region of interest" description="Disordered" evidence="6">
    <location>
        <begin position="263"/>
        <end position="319"/>
    </location>
</feature>
<keyword evidence="4" id="KW-0505">Motor protein</keyword>
<evidence type="ECO:0000256" key="4">
    <source>
        <dbReference type="ARBA" id="ARBA00023175"/>
    </source>
</evidence>
<accession>A0A5M8Q1B7</accession>
<feature type="compositionally biased region" description="Low complexity" evidence="6">
    <location>
        <begin position="1"/>
        <end position="15"/>
    </location>
</feature>
<reference evidence="9 10" key="1">
    <citation type="submission" date="2019-09" db="EMBL/GenBank/DDBJ databases">
        <title>The hologenome of the rock-dwelling lichen Lasallia pustulata.</title>
        <authorList>
            <person name="Greshake Tzovaras B."/>
            <person name="Segers F."/>
            <person name="Bicker A."/>
            <person name="Dal Grande F."/>
            <person name="Otte J."/>
            <person name="Hankeln T."/>
            <person name="Schmitt I."/>
            <person name="Ebersberger I."/>
        </authorList>
    </citation>
    <scope>NUCLEOTIDE SEQUENCE [LARGE SCALE GENOMIC DNA]</scope>
    <source>
        <strain evidence="9">A1-1</strain>
    </source>
</reference>
<keyword evidence="2" id="KW-0963">Cytoplasm</keyword>
<comment type="subcellular location">
    <subcellularLocation>
        <location evidence="1">Cytoplasm</location>
    </subcellularLocation>
</comment>
<dbReference type="EMBL" id="VXIT01000002">
    <property type="protein sequence ID" value="KAA6414764.1"/>
    <property type="molecule type" value="Genomic_DNA"/>
</dbReference>
<feature type="region of interest" description="Disordered" evidence="6">
    <location>
        <begin position="1"/>
        <end position="22"/>
    </location>
</feature>
<dbReference type="PANTHER" id="PTHR46349">
    <property type="entry name" value="CINGULIN-LIKE PROTEIN 1-RELATED"/>
    <property type="match status" value="1"/>
</dbReference>
<dbReference type="PANTHER" id="PTHR46349:SF6">
    <property type="entry name" value="MYOSIN-6-LIKE"/>
    <property type="match status" value="1"/>
</dbReference>
<comment type="caution">
    <text evidence="9">The sequence shown here is derived from an EMBL/GenBank/DDBJ whole genome shotgun (WGS) entry which is preliminary data.</text>
</comment>
<feature type="domain" description="DUF7801" evidence="8">
    <location>
        <begin position="461"/>
        <end position="613"/>
    </location>
</feature>
<gene>
    <name evidence="9" type="ORF">FRX48_01514</name>
</gene>
<feature type="coiled-coil region" evidence="5">
    <location>
        <begin position="394"/>
        <end position="488"/>
    </location>
</feature>
<evidence type="ECO:0000313" key="9">
    <source>
        <dbReference type="EMBL" id="KAA6414764.1"/>
    </source>
</evidence>
<dbReference type="InterPro" id="IPR056703">
    <property type="entry name" value="DUF7801"/>
</dbReference>
<dbReference type="OrthoDB" id="5569911at2759"/>
<feature type="region of interest" description="Disordered" evidence="6">
    <location>
        <begin position="218"/>
        <end position="241"/>
    </location>
</feature>
<feature type="coiled-coil region" evidence="5">
    <location>
        <begin position="175"/>
        <end position="202"/>
    </location>
</feature>
<evidence type="ECO:0000259" key="7">
    <source>
        <dbReference type="Pfam" id="PF15456"/>
    </source>
</evidence>
<organism evidence="9 10">
    <name type="scientific">Lasallia pustulata</name>
    <dbReference type="NCBI Taxonomy" id="136370"/>
    <lineage>
        <taxon>Eukaryota</taxon>
        <taxon>Fungi</taxon>
        <taxon>Dikarya</taxon>
        <taxon>Ascomycota</taxon>
        <taxon>Pezizomycotina</taxon>
        <taxon>Lecanoromycetes</taxon>
        <taxon>OSLEUM clade</taxon>
        <taxon>Umbilicariomycetidae</taxon>
        <taxon>Umbilicariales</taxon>
        <taxon>Umbilicariaceae</taxon>
        <taxon>Lasallia</taxon>
    </lineage>
</organism>
<dbReference type="Pfam" id="PF15456">
    <property type="entry name" value="Uds1"/>
    <property type="match status" value="1"/>
</dbReference>
<dbReference type="AlphaFoldDB" id="A0A5M8Q1B7"/>
<evidence type="ECO:0000256" key="6">
    <source>
        <dbReference type="SAM" id="MobiDB-lite"/>
    </source>
</evidence>